<dbReference type="EMBL" id="JYDO01000086">
    <property type="protein sequence ID" value="KRZ72003.1"/>
    <property type="molecule type" value="Genomic_DNA"/>
</dbReference>
<gene>
    <name evidence="3" type="ORF">T10_158</name>
</gene>
<evidence type="ECO:0000313" key="4">
    <source>
        <dbReference type="Proteomes" id="UP000054843"/>
    </source>
</evidence>
<dbReference type="OrthoDB" id="5929398at2759"/>
<dbReference type="AlphaFoldDB" id="A0A0V1MK48"/>
<reference evidence="3 4" key="1">
    <citation type="submission" date="2015-01" db="EMBL/GenBank/DDBJ databases">
        <title>Evolution of Trichinella species and genotypes.</title>
        <authorList>
            <person name="Korhonen P.K."/>
            <person name="Edoardo P."/>
            <person name="Giuseppe L.R."/>
            <person name="Gasser R.B."/>
        </authorList>
    </citation>
    <scope>NUCLEOTIDE SEQUENCE [LARGE SCALE GENOMIC DNA]</scope>
    <source>
        <strain evidence="3">ISS1980</strain>
    </source>
</reference>
<keyword evidence="4" id="KW-1185">Reference proteome</keyword>
<feature type="transmembrane region" description="Helical" evidence="2">
    <location>
        <begin position="167"/>
        <end position="189"/>
    </location>
</feature>
<comment type="caution">
    <text evidence="3">The sequence shown here is derived from an EMBL/GenBank/DDBJ whole genome shotgun (WGS) entry which is preliminary data.</text>
</comment>
<feature type="region of interest" description="Disordered" evidence="1">
    <location>
        <begin position="98"/>
        <end position="119"/>
    </location>
</feature>
<evidence type="ECO:0000313" key="3">
    <source>
        <dbReference type="EMBL" id="KRZ72003.1"/>
    </source>
</evidence>
<protein>
    <submittedName>
        <fullName evidence="3">Uncharacterized protein</fullName>
    </submittedName>
</protein>
<dbReference type="Proteomes" id="UP000054843">
    <property type="component" value="Unassembled WGS sequence"/>
</dbReference>
<name>A0A0V1MK48_9BILA</name>
<feature type="compositionally biased region" description="Polar residues" evidence="1">
    <location>
        <begin position="104"/>
        <end position="119"/>
    </location>
</feature>
<keyword evidence="2" id="KW-0812">Transmembrane</keyword>
<accession>A0A0V1MK48</accession>
<evidence type="ECO:0000256" key="1">
    <source>
        <dbReference type="SAM" id="MobiDB-lite"/>
    </source>
</evidence>
<organism evidence="3 4">
    <name type="scientific">Trichinella papuae</name>
    <dbReference type="NCBI Taxonomy" id="268474"/>
    <lineage>
        <taxon>Eukaryota</taxon>
        <taxon>Metazoa</taxon>
        <taxon>Ecdysozoa</taxon>
        <taxon>Nematoda</taxon>
        <taxon>Enoplea</taxon>
        <taxon>Dorylaimia</taxon>
        <taxon>Trichinellida</taxon>
        <taxon>Trichinellidae</taxon>
        <taxon>Trichinella</taxon>
    </lineage>
</organism>
<sequence>MKLKCYNTHSNNNMHVVNNFTKNGNGLITNLTVELNHGSQNNTELIENVTKTSTAVTKRIDFTEKIEITNNNLNEKTDEKCKNNYCIINGKKNNKAYGNDKISETPSGNTESAGSGFKLNSTDKNTSSIICVLPVNHNGTIRYIELNQTYINITSCEEDNNNNIFCIAVSIGMIGICLMTIIIFCLCHFKPMKMMRKRAEEKKIENNQSFCISAAAEQMLSVEEKFS</sequence>
<proteinExistence type="predicted"/>
<keyword evidence="2" id="KW-0472">Membrane</keyword>
<keyword evidence="2" id="KW-1133">Transmembrane helix</keyword>
<evidence type="ECO:0000256" key="2">
    <source>
        <dbReference type="SAM" id="Phobius"/>
    </source>
</evidence>